<feature type="compositionally biased region" description="Pro residues" evidence="1">
    <location>
        <begin position="1"/>
        <end position="11"/>
    </location>
</feature>
<proteinExistence type="predicted"/>
<evidence type="ECO:0000313" key="2">
    <source>
        <dbReference type="EMBL" id="RXN10642.1"/>
    </source>
</evidence>
<feature type="region of interest" description="Disordered" evidence="1">
    <location>
        <begin position="1"/>
        <end position="22"/>
    </location>
</feature>
<feature type="compositionally biased region" description="Basic and acidic residues" evidence="1">
    <location>
        <begin position="102"/>
        <end position="122"/>
    </location>
</feature>
<evidence type="ECO:0000256" key="1">
    <source>
        <dbReference type="SAM" id="MobiDB-lite"/>
    </source>
</evidence>
<reference evidence="2 3" key="1">
    <citation type="submission" date="2018-03" db="EMBL/GenBank/DDBJ databases">
        <title>Draft genome sequence of Rohu Carp (Labeo rohita).</title>
        <authorList>
            <person name="Das P."/>
            <person name="Kushwaha B."/>
            <person name="Joshi C.G."/>
            <person name="Kumar D."/>
            <person name="Nagpure N.S."/>
            <person name="Sahoo L."/>
            <person name="Das S.P."/>
            <person name="Bit A."/>
            <person name="Patnaik S."/>
            <person name="Meher P.K."/>
            <person name="Jayasankar P."/>
            <person name="Koringa P.G."/>
            <person name="Patel N.V."/>
            <person name="Hinsu A.T."/>
            <person name="Kumar R."/>
            <person name="Pandey M."/>
            <person name="Agarwal S."/>
            <person name="Srivastava S."/>
            <person name="Singh M."/>
            <person name="Iquebal M.A."/>
            <person name="Jaiswal S."/>
            <person name="Angadi U.B."/>
            <person name="Kumar N."/>
            <person name="Raza M."/>
            <person name="Shah T.M."/>
            <person name="Rai A."/>
            <person name="Jena J.K."/>
        </authorList>
    </citation>
    <scope>NUCLEOTIDE SEQUENCE [LARGE SCALE GENOMIC DNA]</scope>
    <source>
        <strain evidence="2">DASCIFA01</strain>
        <tissue evidence="2">Testis</tissue>
    </source>
</reference>
<dbReference type="AlphaFoldDB" id="A0A498LSI7"/>
<name>A0A498LSI7_LABRO</name>
<accession>A0A498LSI7</accession>
<gene>
    <name evidence="2" type="ORF">ROHU_010860</name>
</gene>
<dbReference type="Proteomes" id="UP000290572">
    <property type="component" value="Unassembled WGS sequence"/>
</dbReference>
<protein>
    <submittedName>
        <fullName evidence="2">Pollen-specific leucine-rich repeat extensin 1 isoform X2</fullName>
    </submittedName>
</protein>
<organism evidence="2 3">
    <name type="scientific">Labeo rohita</name>
    <name type="common">Indian major carp</name>
    <name type="synonym">Cyprinus rohita</name>
    <dbReference type="NCBI Taxonomy" id="84645"/>
    <lineage>
        <taxon>Eukaryota</taxon>
        <taxon>Metazoa</taxon>
        <taxon>Chordata</taxon>
        <taxon>Craniata</taxon>
        <taxon>Vertebrata</taxon>
        <taxon>Euteleostomi</taxon>
        <taxon>Actinopterygii</taxon>
        <taxon>Neopterygii</taxon>
        <taxon>Teleostei</taxon>
        <taxon>Ostariophysi</taxon>
        <taxon>Cypriniformes</taxon>
        <taxon>Cyprinidae</taxon>
        <taxon>Labeoninae</taxon>
        <taxon>Labeonini</taxon>
        <taxon>Labeo</taxon>
    </lineage>
</organism>
<feature type="region of interest" description="Disordered" evidence="1">
    <location>
        <begin position="68"/>
        <end position="122"/>
    </location>
</feature>
<keyword evidence="3" id="KW-1185">Reference proteome</keyword>
<comment type="caution">
    <text evidence="2">The sequence shown here is derived from an EMBL/GenBank/DDBJ whole genome shotgun (WGS) entry which is preliminary data.</text>
</comment>
<dbReference type="EMBL" id="QBIY01013190">
    <property type="protein sequence ID" value="RXN10642.1"/>
    <property type="molecule type" value="Genomic_DNA"/>
</dbReference>
<sequence>MLVDPPHPTPAPDELEEDTSPEEVWASEVVKVLGSEEEKDFKAIEGHLDEASQKKEMDEHMMKLFCVTSPEGPKNETQHHVNVQPEGAKEQEKSATCSVHLGRREGQEKGGEENMEGEGAKR</sequence>
<evidence type="ECO:0000313" key="3">
    <source>
        <dbReference type="Proteomes" id="UP000290572"/>
    </source>
</evidence>